<evidence type="ECO:0008006" key="3">
    <source>
        <dbReference type="Google" id="ProtNLM"/>
    </source>
</evidence>
<dbReference type="RefSeq" id="WP_203661713.1">
    <property type="nucleotide sequence ID" value="NZ_BAAAZM010000001.1"/>
</dbReference>
<gene>
    <name evidence="1" type="ORF">Aru02nite_49690</name>
</gene>
<dbReference type="Proteomes" id="UP000612808">
    <property type="component" value="Unassembled WGS sequence"/>
</dbReference>
<reference evidence="1" key="1">
    <citation type="submission" date="2021-01" db="EMBL/GenBank/DDBJ databases">
        <title>Whole genome shotgun sequence of Actinocatenispora rupis NBRC 107355.</title>
        <authorList>
            <person name="Komaki H."/>
            <person name="Tamura T."/>
        </authorList>
    </citation>
    <scope>NUCLEOTIDE SEQUENCE</scope>
    <source>
        <strain evidence="1">NBRC 107355</strain>
    </source>
</reference>
<dbReference type="EMBL" id="BOMB01000029">
    <property type="protein sequence ID" value="GID14080.1"/>
    <property type="molecule type" value="Genomic_DNA"/>
</dbReference>
<keyword evidence="2" id="KW-1185">Reference proteome</keyword>
<sequence>MGLFNKSPERKAAEARLDAAYKALEDKGKRDKKAGIRHETPEFNDLNDAVCRAEEALKAVKRRERGR</sequence>
<evidence type="ECO:0000313" key="1">
    <source>
        <dbReference type="EMBL" id="GID14080.1"/>
    </source>
</evidence>
<organism evidence="1 2">
    <name type="scientific">Actinocatenispora rupis</name>
    <dbReference type="NCBI Taxonomy" id="519421"/>
    <lineage>
        <taxon>Bacteria</taxon>
        <taxon>Bacillati</taxon>
        <taxon>Actinomycetota</taxon>
        <taxon>Actinomycetes</taxon>
        <taxon>Micromonosporales</taxon>
        <taxon>Micromonosporaceae</taxon>
        <taxon>Actinocatenispora</taxon>
    </lineage>
</organism>
<proteinExistence type="predicted"/>
<name>A0A8J3J903_9ACTN</name>
<comment type="caution">
    <text evidence="1">The sequence shown here is derived from an EMBL/GenBank/DDBJ whole genome shotgun (WGS) entry which is preliminary data.</text>
</comment>
<evidence type="ECO:0000313" key="2">
    <source>
        <dbReference type="Proteomes" id="UP000612808"/>
    </source>
</evidence>
<accession>A0A8J3J903</accession>
<protein>
    <recommendedName>
        <fullName evidence="3">Lacal_2735 family protein</fullName>
    </recommendedName>
</protein>
<dbReference type="AlphaFoldDB" id="A0A8J3J903"/>